<organism evidence="4">
    <name type="scientific">Caenorhabditis brenneri</name>
    <name type="common">Nematode worm</name>
    <dbReference type="NCBI Taxonomy" id="135651"/>
    <lineage>
        <taxon>Eukaryota</taxon>
        <taxon>Metazoa</taxon>
        <taxon>Ecdysozoa</taxon>
        <taxon>Nematoda</taxon>
        <taxon>Chromadorea</taxon>
        <taxon>Rhabditida</taxon>
        <taxon>Rhabditina</taxon>
        <taxon>Rhabditomorpha</taxon>
        <taxon>Rhabditoidea</taxon>
        <taxon>Rhabditidae</taxon>
        <taxon>Peloderinae</taxon>
        <taxon>Caenorhabditis</taxon>
    </lineage>
</organism>
<name>G0N1V0_CAEBE</name>
<accession>G0N1V0</accession>
<dbReference type="HOGENOM" id="CLU_2690190_0_0_1"/>
<evidence type="ECO:0000313" key="4">
    <source>
        <dbReference type="Proteomes" id="UP000008068"/>
    </source>
</evidence>
<dbReference type="EMBL" id="GL379828">
    <property type="protein sequence ID" value="EGT50406.1"/>
    <property type="molecule type" value="Genomic_DNA"/>
</dbReference>
<feature type="region of interest" description="Disordered" evidence="1">
    <location>
        <begin position="1"/>
        <end position="29"/>
    </location>
</feature>
<dbReference type="FunCoup" id="G0N1V0">
    <property type="interactions" value="1049"/>
</dbReference>
<keyword evidence="4" id="KW-1185">Reference proteome</keyword>
<feature type="transmembrane region" description="Helical" evidence="2">
    <location>
        <begin position="37"/>
        <end position="61"/>
    </location>
</feature>
<protein>
    <submittedName>
        <fullName evidence="3">Uncharacterized protein</fullName>
    </submittedName>
</protein>
<keyword evidence="2" id="KW-0472">Membrane</keyword>
<proteinExistence type="predicted"/>
<evidence type="ECO:0000256" key="1">
    <source>
        <dbReference type="SAM" id="MobiDB-lite"/>
    </source>
</evidence>
<keyword evidence="2" id="KW-1133">Transmembrane helix</keyword>
<dbReference type="AlphaFoldDB" id="G0N1V0"/>
<dbReference type="eggNOG" id="ENOG502TIZV">
    <property type="taxonomic scope" value="Eukaryota"/>
</dbReference>
<dbReference type="OMA" id="RTWAYSI"/>
<evidence type="ECO:0000313" key="3">
    <source>
        <dbReference type="EMBL" id="EGT50406.1"/>
    </source>
</evidence>
<keyword evidence="2" id="KW-0812">Transmembrane</keyword>
<reference evidence="4" key="1">
    <citation type="submission" date="2011-07" db="EMBL/GenBank/DDBJ databases">
        <authorList>
            <consortium name="Caenorhabditis brenneri Sequencing and Analysis Consortium"/>
            <person name="Wilson R.K."/>
        </authorList>
    </citation>
    <scope>NUCLEOTIDE SEQUENCE [LARGE SCALE GENOMIC DNA]</scope>
    <source>
        <strain evidence="4">PB2801</strain>
    </source>
</reference>
<gene>
    <name evidence="3" type="ORF">CAEBREN_26031</name>
</gene>
<dbReference type="Proteomes" id="UP000008068">
    <property type="component" value="Unassembled WGS sequence"/>
</dbReference>
<sequence>MMCGNQELESSDYSSDEDTDSVESFHSVGEEKATRNWAYTIYFCYAVTALTFIGLFFVWFFSKGADASKLEKEE</sequence>
<evidence type="ECO:0000256" key="2">
    <source>
        <dbReference type="SAM" id="Phobius"/>
    </source>
</evidence>
<dbReference type="InParanoid" id="G0N1V0"/>